<feature type="transmembrane region" description="Helical" evidence="8">
    <location>
        <begin position="68"/>
        <end position="89"/>
    </location>
</feature>
<keyword evidence="10" id="KW-1185">Reference proteome</keyword>
<evidence type="ECO:0000256" key="4">
    <source>
        <dbReference type="ARBA" id="ARBA00022989"/>
    </source>
</evidence>
<keyword evidence="9" id="KW-0732">Signal</keyword>
<sequence length="423" mass="49235">FFNTLLILFSLSSKLQGRANAKMWKRWRLFHATDFESLMYPSFTFCYILGIFPYKINASIFNISKPRYILSTVVMCVCLIGLLRSLYLIDICGIPKSKGVPRTLERNCFYILSGFVAVVTHILSGPRMRLLQTIMEISWKLPPESYQKLSRLIHAKDILGSFLLLIEVPMYFMMNFHIVFKIFLAYVSLIMFEMDMLYMNCVCVLKACFKQISDNLEHIRDHTMNDEVYHLSRMYRKQRSPFLLIKLKVLKKQHQMISNAVQMLNTTFNLQLLATITLSFAEITFLLYFHILYWQKGISMINVDDRIYEVFLMTSIPYYSIKIMLIVWACESTKNQALQIGTTIHDVFNSTGDNEIKNELQLFSLQVLHRKNIFSAMGLTVDAKLLTAMVGNISTYLLILIQFLNMSHFCAKEIATNVTEIIQ</sequence>
<feature type="transmembrane region" description="Helical" evidence="8">
    <location>
        <begin position="311"/>
        <end position="330"/>
    </location>
</feature>
<evidence type="ECO:0000256" key="5">
    <source>
        <dbReference type="ARBA" id="ARBA00023136"/>
    </source>
</evidence>
<keyword evidence="5 8" id="KW-0472">Membrane</keyword>
<dbReference type="GO" id="GO:0043025">
    <property type="term" value="C:neuronal cell body"/>
    <property type="evidence" value="ECO:0007669"/>
    <property type="project" value="TreeGrafter"/>
</dbReference>
<dbReference type="OrthoDB" id="6366728at2759"/>
<feature type="non-terminal residue" evidence="11">
    <location>
        <position position="1"/>
    </location>
</feature>
<feature type="transmembrane region" description="Helical" evidence="8">
    <location>
        <begin position="37"/>
        <end position="56"/>
    </location>
</feature>
<accession>A0A6J1QMB5</accession>
<organism evidence="10 11">
    <name type="scientific">Temnothorax curvispinosus</name>
    <dbReference type="NCBI Taxonomy" id="300111"/>
    <lineage>
        <taxon>Eukaryota</taxon>
        <taxon>Metazoa</taxon>
        <taxon>Ecdysozoa</taxon>
        <taxon>Arthropoda</taxon>
        <taxon>Hexapoda</taxon>
        <taxon>Insecta</taxon>
        <taxon>Pterygota</taxon>
        <taxon>Neoptera</taxon>
        <taxon>Endopterygota</taxon>
        <taxon>Hymenoptera</taxon>
        <taxon>Apocrita</taxon>
        <taxon>Aculeata</taxon>
        <taxon>Formicoidea</taxon>
        <taxon>Formicidae</taxon>
        <taxon>Myrmicinae</taxon>
        <taxon>Temnothorax</taxon>
    </lineage>
</organism>
<evidence type="ECO:0000256" key="8">
    <source>
        <dbReference type="RuleBase" id="RU363108"/>
    </source>
</evidence>
<evidence type="ECO:0000256" key="7">
    <source>
        <dbReference type="ARBA" id="ARBA00023224"/>
    </source>
</evidence>
<reference evidence="11" key="1">
    <citation type="submission" date="2025-08" db="UniProtKB">
        <authorList>
            <consortium name="RefSeq"/>
        </authorList>
    </citation>
    <scope>IDENTIFICATION</scope>
    <source>
        <tissue evidence="11">Whole body</tissue>
    </source>
</reference>
<feature type="chain" id="PRO_5026928997" description="Gustatory receptor" evidence="9">
    <location>
        <begin position="18"/>
        <end position="423"/>
    </location>
</feature>
<keyword evidence="6 8" id="KW-0675">Receptor</keyword>
<dbReference type="PANTHER" id="PTHR21143:SF133">
    <property type="entry name" value="GUSTATORY AND PHEROMONE RECEPTOR 32A-RELATED"/>
    <property type="match status" value="1"/>
</dbReference>
<dbReference type="GO" id="GO:0030424">
    <property type="term" value="C:axon"/>
    <property type="evidence" value="ECO:0007669"/>
    <property type="project" value="TreeGrafter"/>
</dbReference>
<evidence type="ECO:0000256" key="2">
    <source>
        <dbReference type="ARBA" id="ARBA00022475"/>
    </source>
</evidence>
<evidence type="ECO:0000313" key="10">
    <source>
        <dbReference type="Proteomes" id="UP000504618"/>
    </source>
</evidence>
<dbReference type="GO" id="GO:0008049">
    <property type="term" value="P:male courtship behavior"/>
    <property type="evidence" value="ECO:0007669"/>
    <property type="project" value="TreeGrafter"/>
</dbReference>
<feature type="signal peptide" evidence="9">
    <location>
        <begin position="1"/>
        <end position="17"/>
    </location>
</feature>
<comment type="subcellular location">
    <subcellularLocation>
        <location evidence="1 8">Cell membrane</location>
        <topology evidence="1 8">Multi-pass membrane protein</topology>
    </subcellularLocation>
</comment>
<evidence type="ECO:0000256" key="6">
    <source>
        <dbReference type="ARBA" id="ARBA00023170"/>
    </source>
</evidence>
<keyword evidence="3 8" id="KW-0812">Transmembrane</keyword>
<dbReference type="AlphaFoldDB" id="A0A6J1QMB5"/>
<dbReference type="GO" id="GO:0007165">
    <property type="term" value="P:signal transduction"/>
    <property type="evidence" value="ECO:0007669"/>
    <property type="project" value="UniProtKB-KW"/>
</dbReference>
<keyword evidence="4 8" id="KW-1133">Transmembrane helix</keyword>
<dbReference type="GO" id="GO:0050909">
    <property type="term" value="P:sensory perception of taste"/>
    <property type="evidence" value="ECO:0007669"/>
    <property type="project" value="InterPro"/>
</dbReference>
<gene>
    <name evidence="11" type="primary">LOC112462189</name>
</gene>
<dbReference type="InterPro" id="IPR013604">
    <property type="entry name" value="7TM_chemorcpt"/>
</dbReference>
<keyword evidence="2 8" id="KW-1003">Cell membrane</keyword>
<dbReference type="GO" id="GO:0030425">
    <property type="term" value="C:dendrite"/>
    <property type="evidence" value="ECO:0007669"/>
    <property type="project" value="TreeGrafter"/>
</dbReference>
<comment type="caution">
    <text evidence="8">Lacks conserved residue(s) required for the propagation of feature annotation.</text>
</comment>
<dbReference type="GO" id="GO:0005886">
    <property type="term" value="C:plasma membrane"/>
    <property type="evidence" value="ECO:0007669"/>
    <property type="project" value="UniProtKB-SubCell"/>
</dbReference>
<comment type="function">
    <text evidence="8">Gustatory receptor which mediates acceptance or avoidance behavior, depending on its substrates.</text>
</comment>
<evidence type="ECO:0000256" key="9">
    <source>
        <dbReference type="SAM" id="SignalP"/>
    </source>
</evidence>
<dbReference type="PANTHER" id="PTHR21143">
    <property type="entry name" value="INVERTEBRATE GUSTATORY RECEPTOR"/>
    <property type="match status" value="1"/>
</dbReference>
<dbReference type="GeneID" id="112462189"/>
<feature type="transmembrane region" description="Helical" evidence="8">
    <location>
        <begin position="385"/>
        <end position="404"/>
    </location>
</feature>
<proteinExistence type="inferred from homology"/>
<name>A0A6J1QMB5_9HYME</name>
<feature type="transmembrane region" description="Helical" evidence="8">
    <location>
        <begin position="272"/>
        <end position="291"/>
    </location>
</feature>
<feature type="transmembrane region" description="Helical" evidence="8">
    <location>
        <begin position="109"/>
        <end position="128"/>
    </location>
</feature>
<keyword evidence="7 8" id="KW-0807">Transducer</keyword>
<protein>
    <recommendedName>
        <fullName evidence="8">Gustatory receptor</fullName>
    </recommendedName>
</protein>
<dbReference type="GO" id="GO:0007635">
    <property type="term" value="P:chemosensory behavior"/>
    <property type="evidence" value="ECO:0007669"/>
    <property type="project" value="TreeGrafter"/>
</dbReference>
<evidence type="ECO:0000256" key="1">
    <source>
        <dbReference type="ARBA" id="ARBA00004651"/>
    </source>
</evidence>
<evidence type="ECO:0000313" key="11">
    <source>
        <dbReference type="RefSeq" id="XP_024883589.1"/>
    </source>
</evidence>
<evidence type="ECO:0000256" key="3">
    <source>
        <dbReference type="ARBA" id="ARBA00022692"/>
    </source>
</evidence>
<dbReference type="Pfam" id="PF08395">
    <property type="entry name" value="7tm_7"/>
    <property type="match status" value="1"/>
</dbReference>
<dbReference type="Proteomes" id="UP000504618">
    <property type="component" value="Unplaced"/>
</dbReference>
<dbReference type="RefSeq" id="XP_024883589.1">
    <property type="nucleotide sequence ID" value="XM_025027821.1"/>
</dbReference>
<comment type="similarity">
    <text evidence="8">Belongs to the insect chemoreceptor superfamily. Gustatory receptor (GR) family.</text>
</comment>